<keyword evidence="5" id="KW-1133">Transmembrane helix</keyword>
<protein>
    <recommendedName>
        <fullName evidence="2">Cell shape-determining protein MreC</fullName>
    </recommendedName>
    <alternativeName>
        <fullName evidence="4">Cell shape protein MreC</fullName>
    </alternativeName>
</protein>
<accession>A0A1G6NW56</accession>
<dbReference type="InterPro" id="IPR042177">
    <property type="entry name" value="Cell/Rod_1"/>
</dbReference>
<evidence type="ECO:0000256" key="1">
    <source>
        <dbReference type="ARBA" id="ARBA00009369"/>
    </source>
</evidence>
<feature type="transmembrane region" description="Helical" evidence="5">
    <location>
        <begin position="7"/>
        <end position="29"/>
    </location>
</feature>
<dbReference type="PANTHER" id="PTHR34138:SF1">
    <property type="entry name" value="CELL SHAPE-DETERMINING PROTEIN MREC"/>
    <property type="match status" value="1"/>
</dbReference>
<dbReference type="GO" id="GO:0005886">
    <property type="term" value="C:plasma membrane"/>
    <property type="evidence" value="ECO:0007669"/>
    <property type="project" value="TreeGrafter"/>
</dbReference>
<dbReference type="InterPro" id="IPR055342">
    <property type="entry name" value="MreC_beta-barrel_core"/>
</dbReference>
<dbReference type="InterPro" id="IPR007221">
    <property type="entry name" value="MreC"/>
</dbReference>
<dbReference type="PANTHER" id="PTHR34138">
    <property type="entry name" value="CELL SHAPE-DETERMINING PROTEIN MREC"/>
    <property type="match status" value="1"/>
</dbReference>
<keyword evidence="3" id="KW-0133">Cell shape</keyword>
<proteinExistence type="inferred from homology"/>
<evidence type="ECO:0000313" key="7">
    <source>
        <dbReference type="EMBL" id="SDC71584.1"/>
    </source>
</evidence>
<keyword evidence="5" id="KW-0472">Membrane</keyword>
<name>A0A1G6NW56_NIADE</name>
<feature type="domain" description="Rod shape-determining protein MreC beta-barrel core" evidence="6">
    <location>
        <begin position="117"/>
        <end position="266"/>
    </location>
</feature>
<dbReference type="Gene3D" id="2.40.10.340">
    <property type="entry name" value="Rod shape-determining protein MreC, domain 1"/>
    <property type="match status" value="1"/>
</dbReference>
<sequence>MRNIFLFIRRFSVFIGFLILQGICLYNLFTYNRLHRVKGLEAAGRVTSYFNSKYNSLEDFFRMQAENKRVHQMNDSLLNLMQANFVQIDTNAILVHDTAAVDTTGKARRYLWRPAQVLYATVNSDKNYLQINRGTSSGIGNDMGVFSSNGGLVGKVVNAGKDFSEVMTLLHVMNKLSVQLKKTGNSGIISWDGKMPTELTLNGIPKTDSVRLGDTILTGNYSLSYPPGKMVGTVSRVLKDEATNFFILKIKPAANFGSLQQVFVVENLNYEALQQLGEETGRKVEAKSGNK</sequence>
<comment type="similarity">
    <text evidence="1">Belongs to the MreC family.</text>
</comment>
<keyword evidence="8" id="KW-1185">Reference proteome</keyword>
<dbReference type="AlphaFoldDB" id="A0A1G6NW56"/>
<dbReference type="InterPro" id="IPR042175">
    <property type="entry name" value="Cell/Rod_MreC_2"/>
</dbReference>
<evidence type="ECO:0000256" key="2">
    <source>
        <dbReference type="ARBA" id="ARBA00013855"/>
    </source>
</evidence>
<dbReference type="Proteomes" id="UP000198757">
    <property type="component" value="Unassembled WGS sequence"/>
</dbReference>
<evidence type="ECO:0000259" key="6">
    <source>
        <dbReference type="Pfam" id="PF04085"/>
    </source>
</evidence>
<dbReference type="EMBL" id="FMZO01000003">
    <property type="protein sequence ID" value="SDC71584.1"/>
    <property type="molecule type" value="Genomic_DNA"/>
</dbReference>
<evidence type="ECO:0000256" key="5">
    <source>
        <dbReference type="SAM" id="Phobius"/>
    </source>
</evidence>
<evidence type="ECO:0000256" key="4">
    <source>
        <dbReference type="ARBA" id="ARBA00032089"/>
    </source>
</evidence>
<reference evidence="8" key="1">
    <citation type="submission" date="2016-10" db="EMBL/GenBank/DDBJ databases">
        <authorList>
            <person name="Varghese N."/>
            <person name="Submissions S."/>
        </authorList>
    </citation>
    <scope>NUCLEOTIDE SEQUENCE [LARGE SCALE GENOMIC DNA]</scope>
    <source>
        <strain evidence="8">DSM 25811 / CCM 8410 / LMG 26954 / E90</strain>
    </source>
</reference>
<dbReference type="Gene3D" id="2.40.10.350">
    <property type="entry name" value="Rod shape-determining protein MreC, domain 2"/>
    <property type="match status" value="1"/>
</dbReference>
<keyword evidence="5" id="KW-0812">Transmembrane</keyword>
<evidence type="ECO:0000256" key="3">
    <source>
        <dbReference type="ARBA" id="ARBA00022960"/>
    </source>
</evidence>
<dbReference type="Pfam" id="PF04085">
    <property type="entry name" value="MreC"/>
    <property type="match status" value="1"/>
</dbReference>
<evidence type="ECO:0000313" key="8">
    <source>
        <dbReference type="Proteomes" id="UP000198757"/>
    </source>
</evidence>
<organism evidence="7 8">
    <name type="scientific">Niabella drilacis (strain DSM 25811 / CCM 8410 / CCUG 62505 / LMG 26954 / E90)</name>
    <dbReference type="NCBI Taxonomy" id="1285928"/>
    <lineage>
        <taxon>Bacteria</taxon>
        <taxon>Pseudomonadati</taxon>
        <taxon>Bacteroidota</taxon>
        <taxon>Chitinophagia</taxon>
        <taxon>Chitinophagales</taxon>
        <taxon>Chitinophagaceae</taxon>
        <taxon>Niabella</taxon>
    </lineage>
</organism>
<dbReference type="STRING" id="1285928.SAMN04487894_103403"/>
<dbReference type="GO" id="GO:0008360">
    <property type="term" value="P:regulation of cell shape"/>
    <property type="evidence" value="ECO:0007669"/>
    <property type="project" value="UniProtKB-KW"/>
</dbReference>
<gene>
    <name evidence="7" type="ORF">SAMN04487894_103403</name>
</gene>